<name>A0A1D6HEY4_MAIZE</name>
<gene>
    <name evidence="4" type="ORF">ZEAMMB73_Zm00001d017458</name>
</gene>
<organism evidence="4">
    <name type="scientific">Zea mays</name>
    <name type="common">Maize</name>
    <dbReference type="NCBI Taxonomy" id="4577"/>
    <lineage>
        <taxon>Eukaryota</taxon>
        <taxon>Viridiplantae</taxon>
        <taxon>Streptophyta</taxon>
        <taxon>Embryophyta</taxon>
        <taxon>Tracheophyta</taxon>
        <taxon>Spermatophyta</taxon>
        <taxon>Magnoliopsida</taxon>
        <taxon>Liliopsida</taxon>
        <taxon>Poales</taxon>
        <taxon>Poaceae</taxon>
        <taxon>PACMAD clade</taxon>
        <taxon>Panicoideae</taxon>
        <taxon>Andropogonodae</taxon>
        <taxon>Andropogoneae</taxon>
        <taxon>Tripsacinae</taxon>
        <taxon>Zea</taxon>
    </lineage>
</organism>
<dbReference type="InParanoid" id="A0A1D6HEY4"/>
<proteinExistence type="inferred from homology"/>
<dbReference type="InterPro" id="IPR001753">
    <property type="entry name" value="Enoyl-CoA_hydra/iso"/>
</dbReference>
<dbReference type="EMBL" id="CM000781">
    <property type="protein sequence ID" value="AQK73203.1"/>
    <property type="molecule type" value="Genomic_DNA"/>
</dbReference>
<evidence type="ECO:0000256" key="3">
    <source>
        <dbReference type="RuleBase" id="RU003707"/>
    </source>
</evidence>
<dbReference type="SUPFAM" id="SSF52096">
    <property type="entry name" value="ClpP/crotonase"/>
    <property type="match status" value="1"/>
</dbReference>
<dbReference type="SMR" id="A0A1D6HEY4"/>
<dbReference type="InterPro" id="IPR018376">
    <property type="entry name" value="Enoyl-CoA_hyd/isom_CS"/>
</dbReference>
<protein>
    <submittedName>
        <fullName evidence="4">Methylglutaconyl-CoA hydratase</fullName>
    </submittedName>
</protein>
<reference evidence="4" key="1">
    <citation type="submission" date="2015-12" db="EMBL/GenBank/DDBJ databases">
        <title>Update maize B73 reference genome by single molecule sequencing technologies.</title>
        <authorList>
            <consortium name="Maize Genome Sequencing Project"/>
            <person name="Ware D."/>
        </authorList>
    </citation>
    <scope>NUCLEOTIDE SEQUENCE</scope>
    <source>
        <tissue evidence="4">Seedling</tissue>
    </source>
</reference>
<dbReference type="STRING" id="4577.A0A1D6HEY4"/>
<accession>A0A1D6HEY4</accession>
<dbReference type="FunFam" id="3.90.226.10:FF:000061">
    <property type="entry name" value="Methylglutaconyl-CoA hydratase, mitochondrial"/>
    <property type="match status" value="1"/>
</dbReference>
<dbReference type="FunFam" id="1.10.12.10:FF:000001">
    <property type="entry name" value="Probable enoyl-CoA hydratase, mitochondrial"/>
    <property type="match status" value="1"/>
</dbReference>
<evidence type="ECO:0000256" key="2">
    <source>
        <dbReference type="ARBA" id="ARBA00023239"/>
    </source>
</evidence>
<dbReference type="FunCoup" id="A0A1D6HEY4">
    <property type="interactions" value="2061"/>
</dbReference>
<dbReference type="CDD" id="cd06558">
    <property type="entry name" value="crotonase-like"/>
    <property type="match status" value="1"/>
</dbReference>
<evidence type="ECO:0000256" key="1">
    <source>
        <dbReference type="ARBA" id="ARBA00005254"/>
    </source>
</evidence>
<dbReference type="PROSITE" id="PS00166">
    <property type="entry name" value="ENOYL_COA_HYDRATASE"/>
    <property type="match status" value="1"/>
</dbReference>
<dbReference type="IntAct" id="A0A1D6HEY4">
    <property type="interactions" value="2"/>
</dbReference>
<dbReference type="ExpressionAtlas" id="A0A1D6HEY4">
    <property type="expression patterns" value="baseline and differential"/>
</dbReference>
<dbReference type="Gene3D" id="3.90.226.10">
    <property type="entry name" value="2-enoyl-CoA Hydratase, Chain A, domain 1"/>
    <property type="match status" value="1"/>
</dbReference>
<dbReference type="InterPro" id="IPR014748">
    <property type="entry name" value="Enoyl-CoA_hydra_C"/>
</dbReference>
<dbReference type="Gene3D" id="1.10.12.10">
    <property type="entry name" value="Lyase 2-enoyl-coa Hydratase, Chain A, domain 2"/>
    <property type="match status" value="1"/>
</dbReference>
<dbReference type="AlphaFoldDB" id="A0A1D6HEY4"/>
<dbReference type="GO" id="GO:0016836">
    <property type="term" value="F:hydro-lyase activity"/>
    <property type="evidence" value="ECO:0007669"/>
    <property type="project" value="UniProtKB-ARBA"/>
</dbReference>
<dbReference type="PANTHER" id="PTHR11941">
    <property type="entry name" value="ENOYL-COA HYDRATASE-RELATED"/>
    <property type="match status" value="1"/>
</dbReference>
<sequence>MRSPRGLLTASGYLAGRHAPSPSVSTTGHNSLLARTFQILAQPESVRLQKHPAPNSGILELRLERPEVKNAINWDMMRMLRSAIEKIQADTTAKVVLVASSVPGAFSAGADLKERRLMSSSDVGGYARSLRSTFSSFEALPIPTIAVIEGAALGGGLELALACDLRICGENAELGLPETSLAIIPGYTEPNQNYQSNLLPSAALYRAGGTQRLPRIIGRSRAKELIFTGRRCGAAEAVTMGLANYCVPAGEAYQKALDIACEITQKGPMGIRMAKKAINEGAEVADMSSALAIEGECYEQLLYTQDRVEALAAFAEKRKPVYTGK</sequence>
<dbReference type="Pfam" id="PF00378">
    <property type="entry name" value="ECH_1"/>
    <property type="match status" value="2"/>
</dbReference>
<dbReference type="InterPro" id="IPR029045">
    <property type="entry name" value="ClpP/crotonase-like_dom_sf"/>
</dbReference>
<keyword evidence="2" id="KW-0456">Lyase</keyword>
<evidence type="ECO:0000313" key="4">
    <source>
        <dbReference type="EMBL" id="AQK73203.1"/>
    </source>
</evidence>
<dbReference type="PANTHER" id="PTHR11941:SF129">
    <property type="entry name" value="OS02G0654000 PROTEIN"/>
    <property type="match status" value="1"/>
</dbReference>
<comment type="similarity">
    <text evidence="1 3">Belongs to the enoyl-CoA hydratase/isomerase family.</text>
</comment>